<feature type="region of interest" description="Disordered" evidence="2">
    <location>
        <begin position="73"/>
        <end position="124"/>
    </location>
</feature>
<proteinExistence type="inferred from homology"/>
<dbReference type="InterPro" id="IPR008406">
    <property type="entry name" value="DRM/ARP"/>
</dbReference>
<reference evidence="3" key="1">
    <citation type="submission" date="2022-11" db="EMBL/GenBank/DDBJ databases">
        <authorList>
            <person name="Hyden B.L."/>
            <person name="Feng K."/>
            <person name="Yates T."/>
            <person name="Jawdy S."/>
            <person name="Smart L.B."/>
            <person name="Muchero W."/>
        </authorList>
    </citation>
    <scope>NUCLEOTIDE SEQUENCE</scope>
    <source>
        <tissue evidence="3">Shoot tip</tissue>
    </source>
</reference>
<feature type="compositionally biased region" description="Low complexity" evidence="2">
    <location>
        <begin position="74"/>
        <end position="98"/>
    </location>
</feature>
<dbReference type="EMBL" id="JAPFFK010000016">
    <property type="protein sequence ID" value="KAJ6706209.1"/>
    <property type="molecule type" value="Genomic_DNA"/>
</dbReference>
<comment type="similarity">
    <text evidence="1">Belongs to the DRM1/ARP family.</text>
</comment>
<evidence type="ECO:0000256" key="1">
    <source>
        <dbReference type="ARBA" id="ARBA00010502"/>
    </source>
</evidence>
<organism evidence="3 4">
    <name type="scientific">Salix purpurea</name>
    <name type="common">Purple osier willow</name>
    <dbReference type="NCBI Taxonomy" id="77065"/>
    <lineage>
        <taxon>Eukaryota</taxon>
        <taxon>Viridiplantae</taxon>
        <taxon>Streptophyta</taxon>
        <taxon>Embryophyta</taxon>
        <taxon>Tracheophyta</taxon>
        <taxon>Spermatophyta</taxon>
        <taxon>Magnoliopsida</taxon>
        <taxon>eudicotyledons</taxon>
        <taxon>Gunneridae</taxon>
        <taxon>Pentapetalae</taxon>
        <taxon>rosids</taxon>
        <taxon>fabids</taxon>
        <taxon>Malpighiales</taxon>
        <taxon>Salicaceae</taxon>
        <taxon>Saliceae</taxon>
        <taxon>Salix</taxon>
    </lineage>
</organism>
<accession>A0A9Q0QGM6</accession>
<evidence type="ECO:0000313" key="3">
    <source>
        <dbReference type="EMBL" id="KAJ6706209.1"/>
    </source>
</evidence>
<evidence type="ECO:0000313" key="4">
    <source>
        <dbReference type="Proteomes" id="UP001151532"/>
    </source>
</evidence>
<dbReference type="AlphaFoldDB" id="A0A9Q0QGM6"/>
<evidence type="ECO:0000256" key="2">
    <source>
        <dbReference type="SAM" id="MobiDB-lite"/>
    </source>
</evidence>
<protein>
    <submittedName>
        <fullName evidence="3">DORMANCY-ASSOCIATED PROTEIN 1</fullName>
    </submittedName>
</protein>
<dbReference type="Proteomes" id="UP001151532">
    <property type="component" value="Chromosome 3"/>
</dbReference>
<keyword evidence="4" id="KW-1185">Reference proteome</keyword>
<reference evidence="3" key="2">
    <citation type="journal article" date="2023" name="Int. J. Mol. Sci.">
        <title>De Novo Assembly and Annotation of 11 Diverse Shrub Willow (Salix) Genomes Reveals Novel Gene Organization in Sex-Linked Regions.</title>
        <authorList>
            <person name="Hyden B."/>
            <person name="Feng K."/>
            <person name="Yates T.B."/>
            <person name="Jawdy S."/>
            <person name="Cereghino C."/>
            <person name="Smart L.B."/>
            <person name="Muchero W."/>
        </authorList>
    </citation>
    <scope>NUCLEOTIDE SEQUENCE</scope>
    <source>
        <tissue evidence="3">Shoot tip</tissue>
    </source>
</reference>
<dbReference type="PANTHER" id="PTHR33565">
    <property type="entry name" value="DORMANCY-ASSOCIATED PROTEIN 1"/>
    <property type="match status" value="1"/>
</dbReference>
<name>A0A9Q0QGM6_SALPP</name>
<dbReference type="PANTHER" id="PTHR33565:SF20">
    <property type="entry name" value="DORMANCY-ASSOCIATED PROTEIN HOMOLOG 4"/>
    <property type="match status" value="1"/>
</dbReference>
<sequence>MGFLHKLWNETLAGPMPDSGLGELRKYDSFSARSSPPADAAAAIIAAKEMNITRSITIVRTNCSKYLRSISVDPCSAPESPSTPSTPTTPLTAGTGTPRGDFSRRKSSAEALESGEPRSLASYL</sequence>
<comment type="caution">
    <text evidence="3">The sequence shown here is derived from an EMBL/GenBank/DDBJ whole genome shotgun (WGS) entry which is preliminary data.</text>
</comment>
<dbReference type="Pfam" id="PF05564">
    <property type="entry name" value="Auxin_repressed"/>
    <property type="match status" value="1"/>
</dbReference>
<gene>
    <name evidence="3" type="ORF">OIU79_010792</name>
</gene>